<evidence type="ECO:0000256" key="7">
    <source>
        <dbReference type="ARBA" id="ARBA00022777"/>
    </source>
</evidence>
<dbReference type="PROSITE" id="PS00108">
    <property type="entry name" value="PROTEIN_KINASE_ST"/>
    <property type="match status" value="1"/>
</dbReference>
<evidence type="ECO:0000256" key="13">
    <source>
        <dbReference type="SAM" id="Phobius"/>
    </source>
</evidence>
<keyword evidence="3" id="KW-0808">Transferase</keyword>
<dbReference type="SUPFAM" id="SSF56112">
    <property type="entry name" value="Protein kinase-like (PK-like)"/>
    <property type="match status" value="1"/>
</dbReference>
<evidence type="ECO:0000256" key="3">
    <source>
        <dbReference type="ARBA" id="ARBA00022679"/>
    </source>
</evidence>
<feature type="domain" description="Protein kinase" evidence="15">
    <location>
        <begin position="331"/>
        <end position="607"/>
    </location>
</feature>
<keyword evidence="6 12" id="KW-0547">Nucleotide-binding</keyword>
<evidence type="ECO:0000256" key="9">
    <source>
        <dbReference type="ARBA" id="ARBA00022989"/>
    </source>
</evidence>
<evidence type="ECO:0000256" key="10">
    <source>
        <dbReference type="ARBA" id="ARBA00023136"/>
    </source>
</evidence>
<dbReference type="Gene3D" id="1.10.510.10">
    <property type="entry name" value="Transferase(Phosphotransferase) domain 1"/>
    <property type="match status" value="1"/>
</dbReference>
<keyword evidence="4 13" id="KW-0812">Transmembrane</keyword>
<sequence length="613" mass="67603">MINLKLFISILISISTFPSIISPKPYCNRTCPGAVPEHIPYPFGFSPGCEIQLNCTPNGTVSLGDFSVQKFNHDELLVNLPTKCTRAAETLHSLYGDHYAPTSDNAVLLQNCTQEMGTTCTVPATMIQPYLEVIDCGVQSGVYGNVSCYYSGDRRSTFLDYGSVETKGCRFLVSGMVIKIVGEDIPAVSLNVQVVKLGWWMKGHCRCSDGGICTEFVSPVDGGAAYRCRCEDGFVGDGYKDNLGCRKGSSGCNPSEFLFGHCKGSKRAGVLVGVVTIGVSSIACACLIYCYIRHHAMAKSRGKSSRRLCETKGITIPVYPFKEVERATNGFSDKQKLGTGGYGTVYKCKLRKGEWVAIKRIKHRYDTDNIDEVMNEINLLSSVSHPNLVRLLGCSFDKDDQILVYEFMPNGTLSQHLQKERGDGLPWPVRLTIAIDIAQAIAYLHSTMNPPIYHRDVKSCNILLDYNFTTKLADFGLSKLGITESSHVSTAPRGTPGYLDPQYHQNFHLSDKSDVYSFGVVLVEIITALKAVDFSRRHSEINLASLAIDRIGKGNLDEIIDPFLKPINDVSTMNSIRKVAEVAFRCLAYDSDMRPPMTEVASELQQIRTTNIL</sequence>
<evidence type="ECO:0000313" key="16">
    <source>
        <dbReference type="EMBL" id="KAK9053877.1"/>
    </source>
</evidence>
<name>A0AAP0GMH9_9ASTR</name>
<keyword evidence="10 13" id="KW-0472">Membrane</keyword>
<feature type="signal peptide" evidence="14">
    <location>
        <begin position="1"/>
        <end position="23"/>
    </location>
</feature>
<keyword evidence="9 13" id="KW-1133">Transmembrane helix</keyword>
<organism evidence="16 17">
    <name type="scientific">Deinandra increscens subsp. villosa</name>
    <dbReference type="NCBI Taxonomy" id="3103831"/>
    <lineage>
        <taxon>Eukaryota</taxon>
        <taxon>Viridiplantae</taxon>
        <taxon>Streptophyta</taxon>
        <taxon>Embryophyta</taxon>
        <taxon>Tracheophyta</taxon>
        <taxon>Spermatophyta</taxon>
        <taxon>Magnoliopsida</taxon>
        <taxon>eudicotyledons</taxon>
        <taxon>Gunneridae</taxon>
        <taxon>Pentapetalae</taxon>
        <taxon>asterids</taxon>
        <taxon>campanulids</taxon>
        <taxon>Asterales</taxon>
        <taxon>Asteraceae</taxon>
        <taxon>Asteroideae</taxon>
        <taxon>Heliantheae alliance</taxon>
        <taxon>Madieae</taxon>
        <taxon>Madiinae</taxon>
        <taxon>Deinandra</taxon>
    </lineage>
</organism>
<dbReference type="InterPro" id="IPR000719">
    <property type="entry name" value="Prot_kinase_dom"/>
</dbReference>
<keyword evidence="11" id="KW-0325">Glycoprotein</keyword>
<dbReference type="PROSITE" id="PS50011">
    <property type="entry name" value="PROTEIN_KINASE_DOM"/>
    <property type="match status" value="1"/>
</dbReference>
<proteinExistence type="predicted"/>
<dbReference type="Pfam" id="PF00069">
    <property type="entry name" value="Pkinase"/>
    <property type="match status" value="1"/>
</dbReference>
<keyword evidence="2" id="KW-0723">Serine/threonine-protein kinase</keyword>
<comment type="caution">
    <text evidence="16">The sequence shown here is derived from an EMBL/GenBank/DDBJ whole genome shotgun (WGS) entry which is preliminary data.</text>
</comment>
<reference evidence="16 17" key="1">
    <citation type="submission" date="2024-04" db="EMBL/GenBank/DDBJ databases">
        <title>The reference genome of an endangered Asteraceae, Deinandra increscens subsp. villosa, native to the Central Coast of California.</title>
        <authorList>
            <person name="Guilliams M."/>
            <person name="Hasenstab-Lehman K."/>
            <person name="Meyer R."/>
            <person name="Mcevoy S."/>
        </authorList>
    </citation>
    <scope>NUCLEOTIDE SEQUENCE [LARGE SCALE GENOMIC DNA]</scope>
    <source>
        <tissue evidence="16">Leaf</tissue>
    </source>
</reference>
<dbReference type="PROSITE" id="PS00107">
    <property type="entry name" value="PROTEIN_KINASE_ATP"/>
    <property type="match status" value="1"/>
</dbReference>
<dbReference type="FunFam" id="1.10.510.10:FF:000161">
    <property type="entry name" value="Wall-associated receptor kinase-like 20"/>
    <property type="match status" value="1"/>
</dbReference>
<dbReference type="GO" id="GO:0005524">
    <property type="term" value="F:ATP binding"/>
    <property type="evidence" value="ECO:0007669"/>
    <property type="project" value="UniProtKB-UniRule"/>
</dbReference>
<keyword evidence="5 14" id="KW-0732">Signal</keyword>
<evidence type="ECO:0000256" key="6">
    <source>
        <dbReference type="ARBA" id="ARBA00022741"/>
    </source>
</evidence>
<dbReference type="InterPro" id="IPR017441">
    <property type="entry name" value="Protein_kinase_ATP_BS"/>
</dbReference>
<evidence type="ECO:0000256" key="1">
    <source>
        <dbReference type="ARBA" id="ARBA00004167"/>
    </source>
</evidence>
<dbReference type="SMART" id="SM00220">
    <property type="entry name" value="S_TKc"/>
    <property type="match status" value="1"/>
</dbReference>
<dbReference type="EMBL" id="JBCNJP010000025">
    <property type="protein sequence ID" value="KAK9053877.1"/>
    <property type="molecule type" value="Genomic_DNA"/>
</dbReference>
<keyword evidence="7" id="KW-0418">Kinase</keyword>
<evidence type="ECO:0000256" key="14">
    <source>
        <dbReference type="SAM" id="SignalP"/>
    </source>
</evidence>
<feature type="chain" id="PRO_5042890399" description="Protein kinase domain-containing protein" evidence="14">
    <location>
        <begin position="24"/>
        <end position="613"/>
    </location>
</feature>
<gene>
    <name evidence="16" type="ORF">SSX86_024952</name>
</gene>
<evidence type="ECO:0000256" key="2">
    <source>
        <dbReference type="ARBA" id="ARBA00022527"/>
    </source>
</evidence>
<keyword evidence="17" id="KW-1185">Reference proteome</keyword>
<dbReference type="Proteomes" id="UP001408789">
    <property type="component" value="Unassembled WGS sequence"/>
</dbReference>
<evidence type="ECO:0000256" key="11">
    <source>
        <dbReference type="ARBA" id="ARBA00023180"/>
    </source>
</evidence>
<keyword evidence="8 12" id="KW-0067">ATP-binding</keyword>
<evidence type="ECO:0000256" key="4">
    <source>
        <dbReference type="ARBA" id="ARBA00022692"/>
    </source>
</evidence>
<evidence type="ECO:0000256" key="8">
    <source>
        <dbReference type="ARBA" id="ARBA00022840"/>
    </source>
</evidence>
<dbReference type="Gene3D" id="3.30.200.20">
    <property type="entry name" value="Phosphorylase Kinase, domain 1"/>
    <property type="match status" value="1"/>
</dbReference>
<protein>
    <recommendedName>
        <fullName evidence="15">Protein kinase domain-containing protein</fullName>
    </recommendedName>
</protein>
<evidence type="ECO:0000313" key="17">
    <source>
        <dbReference type="Proteomes" id="UP001408789"/>
    </source>
</evidence>
<feature type="transmembrane region" description="Helical" evidence="13">
    <location>
        <begin position="268"/>
        <end position="292"/>
    </location>
</feature>
<evidence type="ECO:0000259" key="15">
    <source>
        <dbReference type="PROSITE" id="PS50011"/>
    </source>
</evidence>
<dbReference type="PANTHER" id="PTHR46008">
    <property type="entry name" value="LEAF RUST 10 DISEASE-RESISTANCE LOCUS RECEPTOR-LIKE PROTEIN KINASE-LIKE 1.4"/>
    <property type="match status" value="1"/>
</dbReference>
<feature type="binding site" evidence="12">
    <location>
        <position position="359"/>
    </location>
    <ligand>
        <name>ATP</name>
        <dbReference type="ChEBI" id="CHEBI:30616"/>
    </ligand>
</feature>
<dbReference type="AlphaFoldDB" id="A0AAP0GMH9"/>
<dbReference type="PANTHER" id="PTHR46008:SF62">
    <property type="entry name" value="PROTEIN KINASE DOMAIN-CONTAINING PROTEIN"/>
    <property type="match status" value="1"/>
</dbReference>
<dbReference type="InterPro" id="IPR011009">
    <property type="entry name" value="Kinase-like_dom_sf"/>
</dbReference>
<dbReference type="GO" id="GO:0005886">
    <property type="term" value="C:plasma membrane"/>
    <property type="evidence" value="ECO:0007669"/>
    <property type="project" value="UniProtKB-ARBA"/>
</dbReference>
<accession>A0AAP0GMH9</accession>
<evidence type="ECO:0000256" key="12">
    <source>
        <dbReference type="PROSITE-ProRule" id="PRU10141"/>
    </source>
</evidence>
<comment type="subcellular location">
    <subcellularLocation>
        <location evidence="1">Membrane</location>
        <topology evidence="1">Single-pass membrane protein</topology>
    </subcellularLocation>
</comment>
<evidence type="ECO:0000256" key="5">
    <source>
        <dbReference type="ARBA" id="ARBA00022729"/>
    </source>
</evidence>
<dbReference type="InterPro" id="IPR008271">
    <property type="entry name" value="Ser/Thr_kinase_AS"/>
</dbReference>
<dbReference type="GO" id="GO:0004674">
    <property type="term" value="F:protein serine/threonine kinase activity"/>
    <property type="evidence" value="ECO:0007669"/>
    <property type="project" value="UniProtKB-KW"/>
</dbReference>